<dbReference type="RefSeq" id="WP_014110450.1">
    <property type="nucleotide sequence ID" value="NC_016041.1"/>
</dbReference>
<dbReference type="AlphaFoldDB" id="G4QNM1"/>
<dbReference type="HOGENOM" id="CLU_1426549_0_0_6"/>
<evidence type="ECO:0000256" key="3">
    <source>
        <dbReference type="ARBA" id="ARBA00022989"/>
    </source>
</evidence>
<dbReference type="EMBL" id="CP003060">
    <property type="protein sequence ID" value="AEP31579.1"/>
    <property type="molecule type" value="Genomic_DNA"/>
</dbReference>
<organism evidence="6 7">
    <name type="scientific">Glaciecola nitratireducens (strain JCM 12485 / KCTC 12276 / FR1064)</name>
    <dbReference type="NCBI Taxonomy" id="1085623"/>
    <lineage>
        <taxon>Bacteria</taxon>
        <taxon>Pseudomonadati</taxon>
        <taxon>Pseudomonadota</taxon>
        <taxon>Gammaproteobacteria</taxon>
        <taxon>Alteromonadales</taxon>
        <taxon>Alteromonadaceae</taxon>
        <taxon>Brumicola</taxon>
    </lineage>
</organism>
<proteinExistence type="predicted"/>
<evidence type="ECO:0000259" key="5">
    <source>
        <dbReference type="Pfam" id="PF06803"/>
    </source>
</evidence>
<evidence type="ECO:0000256" key="2">
    <source>
        <dbReference type="ARBA" id="ARBA00022692"/>
    </source>
</evidence>
<name>G4QNM1_GLANF</name>
<keyword evidence="7" id="KW-1185">Reference proteome</keyword>
<comment type="subcellular location">
    <subcellularLocation>
        <location evidence="1">Endomembrane system</location>
        <topology evidence="1">Multi-pass membrane protein</topology>
    </subcellularLocation>
</comment>
<dbReference type="InterPro" id="IPR010652">
    <property type="entry name" value="DUF1232"/>
</dbReference>
<feature type="domain" description="DUF1232" evidence="5">
    <location>
        <begin position="85"/>
        <end position="115"/>
    </location>
</feature>
<dbReference type="Proteomes" id="UP000009282">
    <property type="component" value="Chromosome"/>
</dbReference>
<dbReference type="STRING" id="1085623.GNIT_3485"/>
<reference evidence="6 7" key="1">
    <citation type="journal article" date="2011" name="J. Bacteriol.">
        <title>Complete genome sequence of seawater bacterium Glaciecola nitratireducens FR1064T.</title>
        <authorList>
            <person name="Bian F."/>
            <person name="Qin Q.L."/>
            <person name="Xie B.B."/>
            <person name="Shu Y.L."/>
            <person name="Zhang X.Y."/>
            <person name="Yu Y."/>
            <person name="Chen B."/>
            <person name="Chen X.L."/>
            <person name="Zhou B.C."/>
            <person name="Zhang Y.Z."/>
        </authorList>
    </citation>
    <scope>NUCLEOTIDE SEQUENCE [LARGE SCALE GENOMIC DNA]</scope>
    <source>
        <strain evidence="7">JCM 12485 / KCTC 12276 / FR1064</strain>
    </source>
</reference>
<protein>
    <recommendedName>
        <fullName evidence="5">DUF1232 domain-containing protein</fullName>
    </recommendedName>
</protein>
<evidence type="ECO:0000313" key="7">
    <source>
        <dbReference type="Proteomes" id="UP000009282"/>
    </source>
</evidence>
<dbReference type="Pfam" id="PF06803">
    <property type="entry name" value="DUF1232"/>
    <property type="match status" value="1"/>
</dbReference>
<dbReference type="GO" id="GO:0012505">
    <property type="term" value="C:endomembrane system"/>
    <property type="evidence" value="ECO:0007669"/>
    <property type="project" value="UniProtKB-SubCell"/>
</dbReference>
<keyword evidence="4" id="KW-0472">Membrane</keyword>
<evidence type="ECO:0000313" key="6">
    <source>
        <dbReference type="EMBL" id="AEP31579.1"/>
    </source>
</evidence>
<sequence>MPIEITFKLSDTDLEHFRAMMRLAMEKARAYPPSEVLEKARAVCAEMEQANLPDFVKQRLDSLETLISALEDPEWQMPEDEKNEILTSLAYFTEPEDLVPDNIPGLGYVDDAIMIELVIQELSEDLNAYMQFCSFRTTEVNRRGDQANTNRDSWLASKRSELRSNARRNRSSGGGTRLFSRIM</sequence>
<keyword evidence="3" id="KW-1133">Transmembrane helix</keyword>
<dbReference type="KEGG" id="gni:GNIT_3485"/>
<evidence type="ECO:0000256" key="4">
    <source>
        <dbReference type="ARBA" id="ARBA00023136"/>
    </source>
</evidence>
<accession>G4QNM1</accession>
<dbReference type="eggNOG" id="COG3339">
    <property type="taxonomic scope" value="Bacteria"/>
</dbReference>
<gene>
    <name evidence="6" type="ordered locus">GNIT_3485</name>
</gene>
<evidence type="ECO:0000256" key="1">
    <source>
        <dbReference type="ARBA" id="ARBA00004127"/>
    </source>
</evidence>
<dbReference type="OrthoDB" id="9813247at2"/>
<keyword evidence="2" id="KW-0812">Transmembrane</keyword>